<dbReference type="FunFam" id="1.10.10.10:FF:000001">
    <property type="entry name" value="LysR family transcriptional regulator"/>
    <property type="match status" value="1"/>
</dbReference>
<dbReference type="Pfam" id="PF00126">
    <property type="entry name" value="HTH_1"/>
    <property type="match status" value="1"/>
</dbReference>
<dbReference type="InterPro" id="IPR036390">
    <property type="entry name" value="WH_DNA-bd_sf"/>
</dbReference>
<dbReference type="CDD" id="cd05466">
    <property type="entry name" value="PBP2_LTTR_substrate"/>
    <property type="match status" value="1"/>
</dbReference>
<name>A0A1G9UTG7_9FIRM</name>
<dbReference type="OrthoDB" id="9778774at2"/>
<dbReference type="PRINTS" id="PR00039">
    <property type="entry name" value="HTHLYSR"/>
</dbReference>
<dbReference type="Gene3D" id="1.10.10.10">
    <property type="entry name" value="Winged helix-like DNA-binding domain superfamily/Winged helix DNA-binding domain"/>
    <property type="match status" value="1"/>
</dbReference>
<dbReference type="InterPro" id="IPR036388">
    <property type="entry name" value="WH-like_DNA-bd_sf"/>
</dbReference>
<organism evidence="6 7">
    <name type="scientific">Dendrosporobacter quercicolus</name>
    <dbReference type="NCBI Taxonomy" id="146817"/>
    <lineage>
        <taxon>Bacteria</taxon>
        <taxon>Bacillati</taxon>
        <taxon>Bacillota</taxon>
        <taxon>Negativicutes</taxon>
        <taxon>Selenomonadales</taxon>
        <taxon>Sporomusaceae</taxon>
        <taxon>Dendrosporobacter</taxon>
    </lineage>
</organism>
<evidence type="ECO:0000256" key="3">
    <source>
        <dbReference type="ARBA" id="ARBA00023125"/>
    </source>
</evidence>
<evidence type="ECO:0000256" key="4">
    <source>
        <dbReference type="ARBA" id="ARBA00023163"/>
    </source>
</evidence>
<keyword evidence="4" id="KW-0804">Transcription</keyword>
<keyword evidence="7" id="KW-1185">Reference proteome</keyword>
<dbReference type="Proteomes" id="UP000214880">
    <property type="component" value="Unassembled WGS sequence"/>
</dbReference>
<accession>A0A1G9UTG7</accession>
<keyword evidence="2" id="KW-0805">Transcription regulation</keyword>
<dbReference type="RefSeq" id="WP_092073513.1">
    <property type="nucleotide sequence ID" value="NZ_FNHB01000006.1"/>
</dbReference>
<evidence type="ECO:0000313" key="7">
    <source>
        <dbReference type="Proteomes" id="UP000214880"/>
    </source>
</evidence>
<dbReference type="SUPFAM" id="SSF53850">
    <property type="entry name" value="Periplasmic binding protein-like II"/>
    <property type="match status" value="1"/>
</dbReference>
<dbReference type="Gene3D" id="3.40.190.290">
    <property type="match status" value="1"/>
</dbReference>
<dbReference type="InterPro" id="IPR005119">
    <property type="entry name" value="LysR_subst-bd"/>
</dbReference>
<dbReference type="AlphaFoldDB" id="A0A1G9UTG7"/>
<evidence type="ECO:0000256" key="1">
    <source>
        <dbReference type="ARBA" id="ARBA00009437"/>
    </source>
</evidence>
<dbReference type="PROSITE" id="PS50931">
    <property type="entry name" value="HTH_LYSR"/>
    <property type="match status" value="1"/>
</dbReference>
<proteinExistence type="inferred from homology"/>
<dbReference type="InterPro" id="IPR000847">
    <property type="entry name" value="LysR_HTH_N"/>
</dbReference>
<dbReference type="EMBL" id="FNHB01000006">
    <property type="protein sequence ID" value="SDM63221.1"/>
    <property type="molecule type" value="Genomic_DNA"/>
</dbReference>
<evidence type="ECO:0000313" key="6">
    <source>
        <dbReference type="EMBL" id="SDM63221.1"/>
    </source>
</evidence>
<feature type="domain" description="HTH lysR-type" evidence="5">
    <location>
        <begin position="4"/>
        <end position="61"/>
    </location>
</feature>
<dbReference type="STRING" id="146817.SAMN04488502_10659"/>
<protein>
    <submittedName>
        <fullName evidence="6">DNA-binding transcriptional regulator, LysR family</fullName>
    </submittedName>
</protein>
<evidence type="ECO:0000259" key="5">
    <source>
        <dbReference type="PROSITE" id="PS50931"/>
    </source>
</evidence>
<keyword evidence="3 6" id="KW-0238">DNA-binding</keyword>
<dbReference type="GO" id="GO:0003700">
    <property type="term" value="F:DNA-binding transcription factor activity"/>
    <property type="evidence" value="ECO:0007669"/>
    <property type="project" value="InterPro"/>
</dbReference>
<dbReference type="PANTHER" id="PTHR30126:SF64">
    <property type="entry name" value="HTH-TYPE TRANSCRIPTIONAL REGULATOR CITR"/>
    <property type="match status" value="1"/>
</dbReference>
<evidence type="ECO:0000256" key="2">
    <source>
        <dbReference type="ARBA" id="ARBA00023015"/>
    </source>
</evidence>
<dbReference type="GO" id="GO:0000976">
    <property type="term" value="F:transcription cis-regulatory region binding"/>
    <property type="evidence" value="ECO:0007669"/>
    <property type="project" value="TreeGrafter"/>
</dbReference>
<dbReference type="SUPFAM" id="SSF46785">
    <property type="entry name" value="Winged helix' DNA-binding domain"/>
    <property type="match status" value="1"/>
</dbReference>
<sequence length="296" mass="33656">MNNINFELYKVFYYVAGKLSFSAAANSLYISQSAVSQSIKQLEEQLGSKLFFRNTKQVKLTKSGELLFSHVEQAFNFLKTGERSIAELQALQLGELKIGASDTICKYFLLPYLKQFHQLYPKIKINITNRPSPVCAELLRKGLVDISIINLPNARPDKDLTISRLQAVHDVFIAGPKYSHLQQQVLELRQLSGYPLLMLERNSTTRLFFDQYLQQHNLRITPEIELDSVDIMIELVKIGLGISFIAREYLQKELADNEVVLLNVNEPIPSRYLGVVTHASLPVPVAAQKFMELLVQ</sequence>
<gene>
    <name evidence="6" type="ORF">SAMN04488502_10659</name>
</gene>
<dbReference type="Pfam" id="PF03466">
    <property type="entry name" value="LysR_substrate"/>
    <property type="match status" value="1"/>
</dbReference>
<dbReference type="PANTHER" id="PTHR30126">
    <property type="entry name" value="HTH-TYPE TRANSCRIPTIONAL REGULATOR"/>
    <property type="match status" value="1"/>
</dbReference>
<reference evidence="6 7" key="1">
    <citation type="submission" date="2016-10" db="EMBL/GenBank/DDBJ databases">
        <authorList>
            <person name="de Groot N.N."/>
        </authorList>
    </citation>
    <scope>NUCLEOTIDE SEQUENCE [LARGE SCALE GENOMIC DNA]</scope>
    <source>
        <strain evidence="6 7">DSM 1736</strain>
    </source>
</reference>
<comment type="similarity">
    <text evidence="1">Belongs to the LysR transcriptional regulatory family.</text>
</comment>